<proteinExistence type="predicted"/>
<accession>A0ABS5TT87</accession>
<dbReference type="InterPro" id="IPR029063">
    <property type="entry name" value="SAM-dependent_MTases_sf"/>
</dbReference>
<protein>
    <submittedName>
        <fullName evidence="2">Class I SAM-dependent methyltransferase</fullName>
    </submittedName>
</protein>
<dbReference type="GO" id="GO:0032259">
    <property type="term" value="P:methylation"/>
    <property type="evidence" value="ECO:0007669"/>
    <property type="project" value="UniProtKB-KW"/>
</dbReference>
<dbReference type="SUPFAM" id="SSF53335">
    <property type="entry name" value="S-adenosyl-L-methionine-dependent methyltransferases"/>
    <property type="match status" value="1"/>
</dbReference>
<organism evidence="2 3">
    <name type="scientific">Kineosporia corallincola</name>
    <dbReference type="NCBI Taxonomy" id="2835133"/>
    <lineage>
        <taxon>Bacteria</taxon>
        <taxon>Bacillati</taxon>
        <taxon>Actinomycetota</taxon>
        <taxon>Actinomycetes</taxon>
        <taxon>Kineosporiales</taxon>
        <taxon>Kineosporiaceae</taxon>
        <taxon>Kineosporia</taxon>
    </lineage>
</organism>
<dbReference type="EMBL" id="JAHBAY010000022">
    <property type="protein sequence ID" value="MBT0774022.1"/>
    <property type="molecule type" value="Genomic_DNA"/>
</dbReference>
<dbReference type="GO" id="GO:0008168">
    <property type="term" value="F:methyltransferase activity"/>
    <property type="evidence" value="ECO:0007669"/>
    <property type="project" value="UniProtKB-KW"/>
</dbReference>
<dbReference type="CDD" id="cd02440">
    <property type="entry name" value="AdoMet_MTases"/>
    <property type="match status" value="1"/>
</dbReference>
<keyword evidence="3" id="KW-1185">Reference proteome</keyword>
<evidence type="ECO:0000313" key="3">
    <source>
        <dbReference type="Proteomes" id="UP001197247"/>
    </source>
</evidence>
<feature type="domain" description="Methyltransferase type 12" evidence="1">
    <location>
        <begin position="45"/>
        <end position="142"/>
    </location>
</feature>
<dbReference type="Pfam" id="PF08242">
    <property type="entry name" value="Methyltransf_12"/>
    <property type="match status" value="1"/>
</dbReference>
<name>A0ABS5TT87_9ACTN</name>
<reference evidence="2 3" key="1">
    <citation type="submission" date="2021-05" db="EMBL/GenBank/DDBJ databases">
        <title>Kineosporia and Streptomyces sp. nov. two new marine actinobacteria isolated from Coral.</title>
        <authorList>
            <person name="Buangrab K."/>
            <person name="Sutthacheep M."/>
            <person name="Yeemin T."/>
            <person name="Harunari E."/>
            <person name="Igarashi Y."/>
            <person name="Kanchanasin P."/>
            <person name="Tanasupawat S."/>
            <person name="Phongsopitanun W."/>
        </authorList>
    </citation>
    <scope>NUCLEOTIDE SEQUENCE [LARGE SCALE GENOMIC DNA]</scope>
    <source>
        <strain evidence="2 3">J2-2</strain>
    </source>
</reference>
<keyword evidence="2" id="KW-0808">Transferase</keyword>
<dbReference type="InterPro" id="IPR013217">
    <property type="entry name" value="Methyltransf_12"/>
</dbReference>
<dbReference type="Gene3D" id="3.40.50.150">
    <property type="entry name" value="Vaccinia Virus protein VP39"/>
    <property type="match status" value="1"/>
</dbReference>
<dbReference type="Proteomes" id="UP001197247">
    <property type="component" value="Unassembled WGS sequence"/>
</dbReference>
<dbReference type="RefSeq" id="WP_214160557.1">
    <property type="nucleotide sequence ID" value="NZ_JAHBAY010000022.1"/>
</dbReference>
<evidence type="ECO:0000259" key="1">
    <source>
        <dbReference type="Pfam" id="PF08242"/>
    </source>
</evidence>
<sequence length="280" mass="29424">MSEATSQNWAQSLPLLISEAELGLPVLSGALGWAGSWLPAVREVMDLGSGAGVLTLALAEAFGRARVTAVDGTPELLEAVTARAREAGLDERVRTALRDLPGGVADLPAADLVWASQVVHHLPDPVRALEIFGDRLTPAGVLLVREGGLPTRFLPDGEYPGLLARLEAAVEQRASGLANPAGLVTPRGAWPDLIRRAGLKHLGSSTFVTEVQAPVPEGTRTALARRLGMFTTFAGDLLSAADREAIGELVDPGSPRGVLRREDLYVLAAGTVHAARRARP</sequence>
<keyword evidence="2" id="KW-0489">Methyltransferase</keyword>
<comment type="caution">
    <text evidence="2">The sequence shown here is derived from an EMBL/GenBank/DDBJ whole genome shotgun (WGS) entry which is preliminary data.</text>
</comment>
<gene>
    <name evidence="2" type="ORF">KIH74_34070</name>
</gene>
<evidence type="ECO:0000313" key="2">
    <source>
        <dbReference type="EMBL" id="MBT0774022.1"/>
    </source>
</evidence>